<name>A0ACC2XUS2_9TREE</name>
<evidence type="ECO:0000313" key="2">
    <source>
        <dbReference type="Proteomes" id="UP001234202"/>
    </source>
</evidence>
<sequence>MSEPSFEFEKYLIVPEITIVSSTEATPAPPAPALPDPSAGPAANDGSPADGRNPKPEVIKVPKVGGGEIALYVSEVEDGWLLLDYAEETYWKESSEEKAEKNDPTECGVSTRLKKDNMNEVVIAANNNADEGRTK</sequence>
<comment type="caution">
    <text evidence="1">The sequence shown here is derived from an EMBL/GenBank/DDBJ whole genome shotgun (WGS) entry which is preliminary data.</text>
</comment>
<organism evidence="1 2">
    <name type="scientific">Naganishia onofrii</name>
    <dbReference type="NCBI Taxonomy" id="1851511"/>
    <lineage>
        <taxon>Eukaryota</taxon>
        <taxon>Fungi</taxon>
        <taxon>Dikarya</taxon>
        <taxon>Basidiomycota</taxon>
        <taxon>Agaricomycotina</taxon>
        <taxon>Tremellomycetes</taxon>
        <taxon>Filobasidiales</taxon>
        <taxon>Filobasidiaceae</taxon>
        <taxon>Naganishia</taxon>
    </lineage>
</organism>
<protein>
    <submittedName>
        <fullName evidence="1">Uncharacterized protein</fullName>
    </submittedName>
</protein>
<proteinExistence type="predicted"/>
<reference evidence="1" key="1">
    <citation type="submission" date="2023-04" db="EMBL/GenBank/DDBJ databases">
        <title>Draft Genome sequencing of Naganishia species isolated from polar environments using Oxford Nanopore Technology.</title>
        <authorList>
            <person name="Leo P."/>
            <person name="Venkateswaran K."/>
        </authorList>
    </citation>
    <scope>NUCLEOTIDE SEQUENCE</scope>
    <source>
        <strain evidence="1">DBVPG 5303</strain>
    </source>
</reference>
<keyword evidence="2" id="KW-1185">Reference proteome</keyword>
<accession>A0ACC2XUS2</accession>
<dbReference type="Proteomes" id="UP001234202">
    <property type="component" value="Unassembled WGS sequence"/>
</dbReference>
<dbReference type="EMBL" id="JASBWV010000002">
    <property type="protein sequence ID" value="KAJ9127618.1"/>
    <property type="molecule type" value="Genomic_DNA"/>
</dbReference>
<gene>
    <name evidence="1" type="ORF">QFC24_001028</name>
</gene>
<evidence type="ECO:0000313" key="1">
    <source>
        <dbReference type="EMBL" id="KAJ9127618.1"/>
    </source>
</evidence>